<feature type="domain" description="MBD" evidence="7">
    <location>
        <begin position="21"/>
        <end position="90"/>
    </location>
</feature>
<comment type="caution">
    <text evidence="8">The sequence shown here is derived from an EMBL/GenBank/DDBJ whole genome shotgun (WGS) entry which is preliminary data.</text>
</comment>
<evidence type="ECO:0000256" key="4">
    <source>
        <dbReference type="ARBA" id="ARBA00023163"/>
    </source>
</evidence>
<feature type="region of interest" description="Disordered" evidence="6">
    <location>
        <begin position="479"/>
        <end position="509"/>
    </location>
</feature>
<dbReference type="AlphaFoldDB" id="A0AAX6F8J2"/>
<feature type="region of interest" description="Disordered" evidence="6">
    <location>
        <begin position="281"/>
        <end position="320"/>
    </location>
</feature>
<name>A0AAX6F8J2_IRIPA</name>
<reference evidence="8" key="2">
    <citation type="submission" date="2023-04" db="EMBL/GenBank/DDBJ databases">
        <authorList>
            <person name="Bruccoleri R.E."/>
            <person name="Oakeley E.J."/>
            <person name="Faust A.-M."/>
            <person name="Dessus-Babus S."/>
            <person name="Altorfer M."/>
            <person name="Burckhardt D."/>
            <person name="Oertli M."/>
            <person name="Naumann U."/>
            <person name="Petersen F."/>
            <person name="Wong J."/>
        </authorList>
    </citation>
    <scope>NUCLEOTIDE SEQUENCE</scope>
    <source>
        <strain evidence="8">GSM-AAB239-AS_SAM_17_03QT</strain>
        <tissue evidence="8">Leaf</tissue>
    </source>
</reference>
<organism evidence="8 9">
    <name type="scientific">Iris pallida</name>
    <name type="common">Sweet iris</name>
    <dbReference type="NCBI Taxonomy" id="29817"/>
    <lineage>
        <taxon>Eukaryota</taxon>
        <taxon>Viridiplantae</taxon>
        <taxon>Streptophyta</taxon>
        <taxon>Embryophyta</taxon>
        <taxon>Tracheophyta</taxon>
        <taxon>Spermatophyta</taxon>
        <taxon>Magnoliopsida</taxon>
        <taxon>Liliopsida</taxon>
        <taxon>Asparagales</taxon>
        <taxon>Iridaceae</taxon>
        <taxon>Iridoideae</taxon>
        <taxon>Irideae</taxon>
        <taxon>Iris</taxon>
    </lineage>
</organism>
<sequence length="1063" mass="118953">MAIGKEGVKEEKKRGRKRKYWKFASSPPDWLPDGWIMEVGVTQAGDTFKYYLSPVSEQKFRTKKEVLNYLSATKDDGYASEITSYSGVNRQFLIEQVEDSHEWLPPGWILEIRILMSGKNAGQKYKCYYDPFTGSRFYSKADVFCFLESGKLSSPIPKQKTPSSGTPYNILAQIDYSPEGLPHGWIKQMIFRKPSTKGRTFKKDLYYIDPGHRYTFRTIKAAIHFVSTGDVSKYASAIRRKRKHEICSLESKSPPPIPVRELESLETTARRSLFTEEAVKPNGEVATEVDNSRGKQLPPADHVSSGSGEKADSMNTSPDIERTKCKTRKVVEPTAENMLDTSKDAEKNNCNLLVLPSRASKQLDICEPKLAAENILDTSKDMEKNICKLLNLSTREPERSAGCETVPTAENMSETSKYVEKNRCELFVPPTPKSKQLDGCEHEPNKCKLLTLPTRASKGLAAYEPEPTTEYMLETSKHVELPSRASKQLDRCEAEPTVKNMSETPKHGEKNKQKLLTLPTRASKRLAGCEPERASENMSDTSKHVEKNRCKIFVLPSRGSKQLNGCEPEPTDMLETSKHAEKNKCKLLTLPTRASKRLAGCEPEPATQHTMEITKHAEKSKCKLLTLPTRASKRLAGCEPEPATQHAMEITKHAEKNKCKLLTLPTRASKRLAGCEPSTQRTMEVSKLVEKNKCNLLTLPTRASKRLAGCEPEPSTQHTMEITKHVEKNKCKLLTLPTRASKRLAGCEPEPSTQHTMEITKHAEKNKCKLLTLPTRASKRLAGREPEPTGQHLLGINKHVEKNKHKLLTLPIRASKRLAGWEPEPATENMLETSNHAERNKCKVLVLPSQAPGRLDGCELVPEVENILATTKLVEKNKSKLLTMPSRASKRLAGHEPDPVAELVIRRPSCKLMLNGGCDGQAKDPTHKFEETRLDVEPKYLDLSNNGYDGNKEQVLTENRTEDRPLPPPLFQFLDTMADPCIEFAVKTLMGDIPVVEETADATSTPSSSTNQGDLDQDKSCAMSEKPQKFEGDWKGHMSPGLNPLDMVDTPKSRFPLLSILEP</sequence>
<dbReference type="GO" id="GO:0005634">
    <property type="term" value="C:nucleus"/>
    <property type="evidence" value="ECO:0007669"/>
    <property type="project" value="UniProtKB-SubCell"/>
</dbReference>
<dbReference type="Proteomes" id="UP001140949">
    <property type="component" value="Unassembled WGS sequence"/>
</dbReference>
<evidence type="ECO:0000256" key="6">
    <source>
        <dbReference type="SAM" id="MobiDB-lite"/>
    </source>
</evidence>
<evidence type="ECO:0000256" key="1">
    <source>
        <dbReference type="ARBA" id="ARBA00004123"/>
    </source>
</evidence>
<keyword evidence="3" id="KW-0238">DNA-binding</keyword>
<feature type="compositionally biased region" description="Basic and acidic residues" evidence="6">
    <location>
        <begin position="479"/>
        <end position="496"/>
    </location>
</feature>
<keyword evidence="4" id="KW-0804">Transcription</keyword>
<dbReference type="Gene3D" id="3.30.890.10">
    <property type="entry name" value="Methyl-cpg-binding Protein 2, Chain A"/>
    <property type="match status" value="3"/>
</dbReference>
<dbReference type="EMBL" id="JANAVB010031216">
    <property type="protein sequence ID" value="KAJ6812331.1"/>
    <property type="molecule type" value="Genomic_DNA"/>
</dbReference>
<protein>
    <submittedName>
        <fullName evidence="8">Methyl-CpG-binding domain-containing protein 13</fullName>
    </submittedName>
</protein>
<evidence type="ECO:0000313" key="8">
    <source>
        <dbReference type="EMBL" id="KAJ6812331.1"/>
    </source>
</evidence>
<feature type="compositionally biased region" description="Basic and acidic residues" evidence="6">
    <location>
        <begin position="1026"/>
        <end position="1036"/>
    </location>
</feature>
<feature type="domain" description="MBD" evidence="7">
    <location>
        <begin position="94"/>
        <end position="167"/>
    </location>
</feature>
<dbReference type="InterPro" id="IPR001739">
    <property type="entry name" value="Methyl_CpG_DNA-bd"/>
</dbReference>
<keyword evidence="9" id="KW-1185">Reference proteome</keyword>
<dbReference type="PANTHER" id="PTHR34067">
    <property type="entry name" value="OS04G0193200 PROTEIN"/>
    <property type="match status" value="1"/>
</dbReference>
<evidence type="ECO:0000313" key="9">
    <source>
        <dbReference type="Proteomes" id="UP001140949"/>
    </source>
</evidence>
<evidence type="ECO:0000259" key="7">
    <source>
        <dbReference type="PROSITE" id="PS50982"/>
    </source>
</evidence>
<feature type="compositionally biased region" description="Low complexity" evidence="6">
    <location>
        <begin position="1001"/>
        <end position="1010"/>
    </location>
</feature>
<evidence type="ECO:0000256" key="5">
    <source>
        <dbReference type="ARBA" id="ARBA00023242"/>
    </source>
</evidence>
<dbReference type="PANTHER" id="PTHR34067:SF20">
    <property type="entry name" value="OS08G0206700 PROTEIN"/>
    <property type="match status" value="1"/>
</dbReference>
<feature type="domain" description="MBD" evidence="7">
    <location>
        <begin position="171"/>
        <end position="254"/>
    </location>
</feature>
<proteinExistence type="predicted"/>
<dbReference type="InterPro" id="IPR016177">
    <property type="entry name" value="DNA-bd_dom_sf"/>
</dbReference>
<keyword evidence="2" id="KW-0805">Transcription regulation</keyword>
<evidence type="ECO:0000256" key="2">
    <source>
        <dbReference type="ARBA" id="ARBA00023015"/>
    </source>
</evidence>
<dbReference type="InterPro" id="IPR038945">
    <property type="entry name" value="MBD13-like"/>
</dbReference>
<keyword evidence="5" id="KW-0539">Nucleus</keyword>
<dbReference type="Pfam" id="PF01429">
    <property type="entry name" value="MBD"/>
    <property type="match status" value="1"/>
</dbReference>
<reference evidence="8" key="1">
    <citation type="journal article" date="2023" name="GigaByte">
        <title>Genome assembly of the bearded iris, Iris pallida Lam.</title>
        <authorList>
            <person name="Bruccoleri R.E."/>
            <person name="Oakeley E.J."/>
            <person name="Faust A.M.E."/>
            <person name="Altorfer M."/>
            <person name="Dessus-Babus S."/>
            <person name="Burckhardt D."/>
            <person name="Oertli M."/>
            <person name="Naumann U."/>
            <person name="Petersen F."/>
            <person name="Wong J."/>
        </authorList>
    </citation>
    <scope>NUCLEOTIDE SEQUENCE</scope>
    <source>
        <strain evidence="8">GSM-AAB239-AS_SAM_17_03QT</strain>
    </source>
</reference>
<gene>
    <name evidence="8" type="ORF">M6B38_149920</name>
</gene>
<dbReference type="GO" id="GO:0003677">
    <property type="term" value="F:DNA binding"/>
    <property type="evidence" value="ECO:0007669"/>
    <property type="project" value="UniProtKB-KW"/>
</dbReference>
<comment type="subcellular location">
    <subcellularLocation>
        <location evidence="1">Nucleus</location>
    </subcellularLocation>
</comment>
<accession>A0AAX6F8J2</accession>
<evidence type="ECO:0000256" key="3">
    <source>
        <dbReference type="ARBA" id="ARBA00023125"/>
    </source>
</evidence>
<feature type="region of interest" description="Disordered" evidence="6">
    <location>
        <begin position="999"/>
        <end position="1063"/>
    </location>
</feature>
<dbReference type="PROSITE" id="PS50982">
    <property type="entry name" value="MBD"/>
    <property type="match status" value="3"/>
</dbReference>
<dbReference type="SUPFAM" id="SSF54171">
    <property type="entry name" value="DNA-binding domain"/>
    <property type="match status" value="3"/>
</dbReference>